<dbReference type="InParanoid" id="G3HJ90"/>
<protein>
    <submittedName>
        <fullName evidence="1">Uncharacterized protein</fullName>
    </submittedName>
</protein>
<sequence length="66" mass="7397">MLQYENRDDSISFHFTCCTQSQAVAAHMVVQCNHNQKVPGEGLPHWVLLLASAGADLKVTKRKRIC</sequence>
<dbReference type="EMBL" id="JH000425">
    <property type="protein sequence ID" value="EGV96631.1"/>
    <property type="molecule type" value="Genomic_DNA"/>
</dbReference>
<evidence type="ECO:0000313" key="1">
    <source>
        <dbReference type="EMBL" id="EGV96631.1"/>
    </source>
</evidence>
<reference evidence="2" key="1">
    <citation type="journal article" date="2011" name="Nat. Biotechnol.">
        <title>The genomic sequence of the Chinese hamster ovary (CHO)-K1 cell line.</title>
        <authorList>
            <person name="Xu X."/>
            <person name="Nagarajan H."/>
            <person name="Lewis N.E."/>
            <person name="Pan S."/>
            <person name="Cai Z."/>
            <person name="Liu X."/>
            <person name="Chen W."/>
            <person name="Xie M."/>
            <person name="Wang W."/>
            <person name="Hammond S."/>
            <person name="Andersen M.R."/>
            <person name="Neff N."/>
            <person name="Passarelli B."/>
            <person name="Koh W."/>
            <person name="Fan H.C."/>
            <person name="Wang J."/>
            <person name="Gui Y."/>
            <person name="Lee K.H."/>
            <person name="Betenbaugh M.J."/>
            <person name="Quake S.R."/>
            <person name="Famili I."/>
            <person name="Palsson B.O."/>
            <person name="Wang J."/>
        </authorList>
    </citation>
    <scope>NUCLEOTIDE SEQUENCE [LARGE SCALE GENOMIC DNA]</scope>
    <source>
        <strain evidence="2">CHO K1 cell line</strain>
    </source>
</reference>
<name>G3HJ90_CRIGR</name>
<dbReference type="Proteomes" id="UP000001075">
    <property type="component" value="Unassembled WGS sequence"/>
</dbReference>
<organism evidence="1 2">
    <name type="scientific">Cricetulus griseus</name>
    <name type="common">Chinese hamster</name>
    <name type="synonym">Cricetulus barabensis griseus</name>
    <dbReference type="NCBI Taxonomy" id="10029"/>
    <lineage>
        <taxon>Eukaryota</taxon>
        <taxon>Metazoa</taxon>
        <taxon>Chordata</taxon>
        <taxon>Craniata</taxon>
        <taxon>Vertebrata</taxon>
        <taxon>Euteleostomi</taxon>
        <taxon>Mammalia</taxon>
        <taxon>Eutheria</taxon>
        <taxon>Euarchontoglires</taxon>
        <taxon>Glires</taxon>
        <taxon>Rodentia</taxon>
        <taxon>Myomorpha</taxon>
        <taxon>Muroidea</taxon>
        <taxon>Cricetidae</taxon>
        <taxon>Cricetinae</taxon>
        <taxon>Cricetulus</taxon>
    </lineage>
</organism>
<dbReference type="AlphaFoldDB" id="G3HJ90"/>
<accession>G3HJ90</accession>
<gene>
    <name evidence="1" type="ORF">I79_010730</name>
</gene>
<evidence type="ECO:0000313" key="2">
    <source>
        <dbReference type="Proteomes" id="UP000001075"/>
    </source>
</evidence>
<proteinExistence type="predicted"/>